<dbReference type="KEGG" id="bacg:D2962_05625"/>
<dbReference type="RefSeq" id="WP_122014417.1">
    <property type="nucleotide sequence ID" value="NZ_CP033169.1"/>
</dbReference>
<accession>A0A3G2R3W7</accession>
<sequence length="89" mass="10113">MSFLIAVDDSLHGIRDALRQKGYQTVELTYADFRDVDAYVIDQSNKDLVRIKNTIADEPVIAASDDDAARVINTLRDKLKVYEKELNEP</sequence>
<keyword evidence="2" id="KW-1185">Reference proteome</keyword>
<dbReference type="AlphaFoldDB" id="A0A3G2R3W7"/>
<evidence type="ECO:0008006" key="3">
    <source>
        <dbReference type="Google" id="ProtNLM"/>
    </source>
</evidence>
<name>A0A3G2R3W7_9FIRM</name>
<evidence type="ECO:0000313" key="1">
    <source>
        <dbReference type="EMBL" id="AYO30163.1"/>
    </source>
</evidence>
<organism evidence="1 2">
    <name type="scientific">Biomaibacter acetigenes</name>
    <dbReference type="NCBI Taxonomy" id="2316383"/>
    <lineage>
        <taxon>Bacteria</taxon>
        <taxon>Bacillati</taxon>
        <taxon>Bacillota</taxon>
        <taxon>Clostridia</taxon>
        <taxon>Thermosediminibacterales</taxon>
        <taxon>Tepidanaerobacteraceae</taxon>
        <taxon>Biomaibacter</taxon>
    </lineage>
</organism>
<reference evidence="1 2" key="1">
    <citation type="submission" date="2018-10" db="EMBL/GenBank/DDBJ databases">
        <authorList>
            <person name="Zhang X."/>
        </authorList>
    </citation>
    <scope>NUCLEOTIDE SEQUENCE [LARGE SCALE GENOMIC DNA]</scope>
    <source>
        <strain evidence="1 2">SK-G1</strain>
    </source>
</reference>
<evidence type="ECO:0000313" key="2">
    <source>
        <dbReference type="Proteomes" id="UP000280960"/>
    </source>
</evidence>
<dbReference type="Pfam" id="PF03698">
    <property type="entry name" value="UPF0180"/>
    <property type="match status" value="1"/>
</dbReference>
<dbReference type="Proteomes" id="UP000280960">
    <property type="component" value="Chromosome"/>
</dbReference>
<protein>
    <recommendedName>
        <fullName evidence="3">YkuS family protein</fullName>
    </recommendedName>
</protein>
<gene>
    <name evidence="1" type="ORF">D2962_05625</name>
</gene>
<proteinExistence type="predicted"/>
<dbReference type="InterPro" id="IPR005370">
    <property type="entry name" value="UPF0180"/>
</dbReference>
<dbReference type="EMBL" id="CP033169">
    <property type="protein sequence ID" value="AYO30163.1"/>
    <property type="molecule type" value="Genomic_DNA"/>
</dbReference>